<gene>
    <name evidence="2" type="ORF">ODALV1_LOCUS28506</name>
</gene>
<organism evidence="2 3">
    <name type="scientific">Orchesella dallaii</name>
    <dbReference type="NCBI Taxonomy" id="48710"/>
    <lineage>
        <taxon>Eukaryota</taxon>
        <taxon>Metazoa</taxon>
        <taxon>Ecdysozoa</taxon>
        <taxon>Arthropoda</taxon>
        <taxon>Hexapoda</taxon>
        <taxon>Collembola</taxon>
        <taxon>Entomobryomorpha</taxon>
        <taxon>Entomobryoidea</taxon>
        <taxon>Orchesellidae</taxon>
        <taxon>Orchesellinae</taxon>
        <taxon>Orchesella</taxon>
    </lineage>
</organism>
<dbReference type="InterPro" id="IPR013520">
    <property type="entry name" value="Ribonucl_H"/>
</dbReference>
<dbReference type="InterPro" id="IPR012337">
    <property type="entry name" value="RNaseH-like_sf"/>
</dbReference>
<dbReference type="Proteomes" id="UP001642540">
    <property type="component" value="Unassembled WGS sequence"/>
</dbReference>
<comment type="caution">
    <text evidence="2">The sequence shown here is derived from an EMBL/GenBank/DDBJ whole genome shotgun (WGS) entry which is preliminary data.</text>
</comment>
<sequence>MLPANLPILSIKDIQNIASKIKKKGKYSSLPTADCLQSNEDGWWELESSESLVSWVGTSSPHDLVGFIKEVLLNLRGEELQSFKSTFTFEARLKLLHPENAVSRPRPVPAEVGWWTAYSKAQIVSMDCEMVSNIIGYRTKKGKATPRCVNKAATVSVSSYEGAIIYKRTVYHDPKTVYLTDVAKQKTGFSVNDFINGIPIETIRVELTELFNGKLIIMIGSSSDFEALGLEKGNFDVFDLHEYFVKDTWKIGLRSLVMHYFKVDIHKGAHSADVDSIFTMKLFTNIYMVEKRQNRAEVNNRGTTKMFTEIKTIK</sequence>
<protein>
    <recommendedName>
        <fullName evidence="1">Exonuclease domain-containing protein</fullName>
    </recommendedName>
</protein>
<dbReference type="Gene3D" id="3.30.420.10">
    <property type="entry name" value="Ribonuclease H-like superfamily/Ribonuclease H"/>
    <property type="match status" value="1"/>
</dbReference>
<dbReference type="EMBL" id="CAXLJM020000143">
    <property type="protein sequence ID" value="CAL8140960.1"/>
    <property type="molecule type" value="Genomic_DNA"/>
</dbReference>
<evidence type="ECO:0000313" key="2">
    <source>
        <dbReference type="EMBL" id="CAL8140960.1"/>
    </source>
</evidence>
<keyword evidence="3" id="KW-1185">Reference proteome</keyword>
<evidence type="ECO:0000313" key="3">
    <source>
        <dbReference type="Proteomes" id="UP001642540"/>
    </source>
</evidence>
<evidence type="ECO:0000259" key="1">
    <source>
        <dbReference type="SMART" id="SM00479"/>
    </source>
</evidence>
<proteinExistence type="predicted"/>
<name>A0ABP1S0Z1_9HEXA</name>
<feature type="domain" description="Exonuclease" evidence="1">
    <location>
        <begin position="122"/>
        <end position="294"/>
    </location>
</feature>
<reference evidence="2 3" key="1">
    <citation type="submission" date="2024-08" db="EMBL/GenBank/DDBJ databases">
        <authorList>
            <person name="Cucini C."/>
            <person name="Frati F."/>
        </authorList>
    </citation>
    <scope>NUCLEOTIDE SEQUENCE [LARGE SCALE GENOMIC DNA]</scope>
</reference>
<dbReference type="InterPro" id="IPR036397">
    <property type="entry name" value="RNaseH_sf"/>
</dbReference>
<accession>A0ABP1S0Z1</accession>
<dbReference type="SMART" id="SM00479">
    <property type="entry name" value="EXOIII"/>
    <property type="match status" value="1"/>
</dbReference>
<dbReference type="SUPFAM" id="SSF53098">
    <property type="entry name" value="Ribonuclease H-like"/>
    <property type="match status" value="1"/>
</dbReference>